<dbReference type="EC" id="3.5.1.2" evidence="8"/>
<feature type="active site" evidence="8">
    <location>
        <position position="196"/>
    </location>
</feature>
<reference evidence="10" key="1">
    <citation type="submission" date="2016-10" db="EMBL/GenBank/DDBJ databases">
        <authorList>
            <person name="Varghese N."/>
            <person name="Submissions S."/>
        </authorList>
    </citation>
    <scope>NUCLEOTIDE SEQUENCE [LARGE SCALE GENOMIC DNA]</scope>
    <source>
        <strain evidence="10">CGMCC 1.10784</strain>
    </source>
</reference>
<dbReference type="NCBIfam" id="TIGR01737">
    <property type="entry name" value="FGAM_synth_I"/>
    <property type="match status" value="1"/>
</dbReference>
<dbReference type="PROSITE" id="PS51273">
    <property type="entry name" value="GATASE_TYPE_1"/>
    <property type="match status" value="1"/>
</dbReference>
<dbReference type="OrthoDB" id="9804441at2"/>
<gene>
    <name evidence="8" type="primary">purQ</name>
    <name evidence="9" type="ORF">SAMN05216378_3899</name>
</gene>
<evidence type="ECO:0000256" key="5">
    <source>
        <dbReference type="ARBA" id="ARBA00022801"/>
    </source>
</evidence>
<evidence type="ECO:0000313" key="10">
    <source>
        <dbReference type="Proteomes" id="UP000198855"/>
    </source>
</evidence>
<dbReference type="InterPro" id="IPR029062">
    <property type="entry name" value="Class_I_gatase-like"/>
</dbReference>
<feature type="active site" description="Nucleophile" evidence="8">
    <location>
        <position position="86"/>
    </location>
</feature>
<protein>
    <recommendedName>
        <fullName evidence="8">Phosphoribosylformylglycinamidine synthase subunit PurQ</fullName>
        <shortName evidence="8">FGAM synthase</shortName>
        <ecNumber evidence="8">6.3.5.3</ecNumber>
    </recommendedName>
    <alternativeName>
        <fullName evidence="8">Formylglycinamide ribonucleotide amidotransferase subunit I</fullName>
        <shortName evidence="8">FGAR amidotransferase I</shortName>
        <shortName evidence="8">FGAR-AT I</shortName>
    </alternativeName>
    <alternativeName>
        <fullName evidence="8">Glutaminase PurQ</fullName>
        <ecNumber evidence="8">3.5.1.2</ecNumber>
    </alternativeName>
    <alternativeName>
        <fullName evidence="8">Phosphoribosylformylglycinamidine synthase subunit I</fullName>
    </alternativeName>
</protein>
<dbReference type="NCBIfam" id="NF002957">
    <property type="entry name" value="PRK03619.1"/>
    <property type="match status" value="1"/>
</dbReference>
<keyword evidence="5 8" id="KW-0378">Hydrolase</keyword>
<dbReference type="Proteomes" id="UP000198855">
    <property type="component" value="Unassembled WGS sequence"/>
</dbReference>
<dbReference type="GO" id="GO:0004359">
    <property type="term" value="F:glutaminase activity"/>
    <property type="evidence" value="ECO:0007669"/>
    <property type="project" value="UniProtKB-EC"/>
</dbReference>
<evidence type="ECO:0000256" key="2">
    <source>
        <dbReference type="ARBA" id="ARBA00022598"/>
    </source>
</evidence>
<proteinExistence type="inferred from homology"/>
<organism evidence="9 10">
    <name type="scientific">Paenibacillus catalpae</name>
    <dbReference type="NCBI Taxonomy" id="1045775"/>
    <lineage>
        <taxon>Bacteria</taxon>
        <taxon>Bacillati</taxon>
        <taxon>Bacillota</taxon>
        <taxon>Bacilli</taxon>
        <taxon>Bacillales</taxon>
        <taxon>Paenibacillaceae</taxon>
        <taxon>Paenibacillus</taxon>
    </lineage>
</organism>
<keyword evidence="10" id="KW-1185">Reference proteome</keyword>
<evidence type="ECO:0000256" key="6">
    <source>
        <dbReference type="ARBA" id="ARBA00022840"/>
    </source>
</evidence>
<evidence type="ECO:0000256" key="3">
    <source>
        <dbReference type="ARBA" id="ARBA00022741"/>
    </source>
</evidence>
<evidence type="ECO:0000256" key="8">
    <source>
        <dbReference type="HAMAP-Rule" id="MF_00421"/>
    </source>
</evidence>
<dbReference type="EMBL" id="FOMT01000004">
    <property type="protein sequence ID" value="SFE73978.1"/>
    <property type="molecule type" value="Genomic_DNA"/>
</dbReference>
<keyword evidence="4 8" id="KW-0658">Purine biosynthesis</keyword>
<dbReference type="GO" id="GO:0004642">
    <property type="term" value="F:phosphoribosylformylglycinamidine synthase activity"/>
    <property type="evidence" value="ECO:0007669"/>
    <property type="project" value="UniProtKB-UniRule"/>
</dbReference>
<keyword evidence="6 8" id="KW-0067">ATP-binding</keyword>
<sequence>MKFAVLVFPGSNCDIDCYKAVEDTIGQEVDYVWHTATDLSAYDAILVPGGFSYGDYLRCGAMASYAPVMNEVVKAAEQGKFILGICNGFQILTEANLLPGALIRNTGLKFRCQQQMLEVVNNGTAFTNQYSQGEMIDIPIAHGEGNYYCDDATLAELKANNQIVFRYAGDTNPNGSVENIAGISNKKGNVVGMMPHPERAIDQILGSEDGKRMFTSILNAWREQHGAAING</sequence>
<comment type="subcellular location">
    <subcellularLocation>
        <location evidence="8">Cytoplasm</location>
    </subcellularLocation>
</comment>
<name>A0A1I2D0B3_9BACL</name>
<dbReference type="SMART" id="SM01211">
    <property type="entry name" value="GATase_5"/>
    <property type="match status" value="1"/>
</dbReference>
<accession>A0A1I2D0B3</accession>
<feature type="active site" evidence="8">
    <location>
        <position position="198"/>
    </location>
</feature>
<dbReference type="SUPFAM" id="SSF52317">
    <property type="entry name" value="Class I glutamine amidotransferase-like"/>
    <property type="match status" value="1"/>
</dbReference>
<dbReference type="PIRSF" id="PIRSF001586">
    <property type="entry name" value="FGAM_synth_I"/>
    <property type="match status" value="1"/>
</dbReference>
<evidence type="ECO:0000256" key="4">
    <source>
        <dbReference type="ARBA" id="ARBA00022755"/>
    </source>
</evidence>
<comment type="pathway">
    <text evidence="8">Purine metabolism; IMP biosynthesis via de novo pathway; 5-amino-1-(5-phospho-D-ribosyl)imidazole from N(2)-formyl-N(1)-(5-phospho-D-ribosyl)glycinamide: step 1/2.</text>
</comment>
<dbReference type="AlphaFoldDB" id="A0A1I2D0B3"/>
<dbReference type="GO" id="GO:0006189">
    <property type="term" value="P:'de novo' IMP biosynthetic process"/>
    <property type="evidence" value="ECO:0007669"/>
    <property type="project" value="UniProtKB-UniRule"/>
</dbReference>
<dbReference type="UniPathway" id="UPA00074">
    <property type="reaction ID" value="UER00128"/>
</dbReference>
<keyword evidence="1 8" id="KW-0963">Cytoplasm</keyword>
<dbReference type="GO" id="GO:0005737">
    <property type="term" value="C:cytoplasm"/>
    <property type="evidence" value="ECO:0007669"/>
    <property type="project" value="UniProtKB-SubCell"/>
</dbReference>
<keyword evidence="2 8" id="KW-0436">Ligase</keyword>
<evidence type="ECO:0000256" key="1">
    <source>
        <dbReference type="ARBA" id="ARBA00022490"/>
    </source>
</evidence>
<dbReference type="PANTHER" id="PTHR47552">
    <property type="entry name" value="PHOSPHORIBOSYLFORMYLGLYCINAMIDINE SYNTHASE SUBUNIT PURQ"/>
    <property type="match status" value="1"/>
</dbReference>
<dbReference type="Pfam" id="PF13507">
    <property type="entry name" value="GATase_5"/>
    <property type="match status" value="1"/>
</dbReference>
<keyword evidence="3 8" id="KW-0547">Nucleotide-binding</keyword>
<dbReference type="STRING" id="1045775.SAMN05216378_3899"/>
<comment type="function">
    <text evidence="8">Part of the phosphoribosylformylglycinamidine synthase complex involved in the purines biosynthetic pathway. Catalyzes the ATP-dependent conversion of formylglycinamide ribonucleotide (FGAR) and glutamine to yield formylglycinamidine ribonucleotide (FGAM) and glutamate. The FGAM synthase complex is composed of three subunits. PurQ produces an ammonia molecule by converting glutamine to glutamate. PurL transfers the ammonia molecule to FGAR to form FGAM in an ATP-dependent manner. PurS interacts with PurQ and PurL and is thought to assist in the transfer of the ammonia molecule from PurQ to PurL.</text>
</comment>
<dbReference type="Gene3D" id="3.40.50.880">
    <property type="match status" value="1"/>
</dbReference>
<evidence type="ECO:0000256" key="7">
    <source>
        <dbReference type="ARBA" id="ARBA00022962"/>
    </source>
</evidence>
<dbReference type="RefSeq" id="WP_091188102.1">
    <property type="nucleotide sequence ID" value="NZ_FOMT01000004.1"/>
</dbReference>
<dbReference type="CDD" id="cd01740">
    <property type="entry name" value="GATase1_FGAR_AT"/>
    <property type="match status" value="1"/>
</dbReference>
<dbReference type="EC" id="6.3.5.3" evidence="8"/>
<dbReference type="HAMAP" id="MF_00421">
    <property type="entry name" value="PurQ"/>
    <property type="match status" value="1"/>
</dbReference>
<keyword evidence="7 8" id="KW-0315">Glutamine amidotransferase</keyword>
<dbReference type="GO" id="GO:0005524">
    <property type="term" value="F:ATP binding"/>
    <property type="evidence" value="ECO:0007669"/>
    <property type="project" value="UniProtKB-KW"/>
</dbReference>
<evidence type="ECO:0000313" key="9">
    <source>
        <dbReference type="EMBL" id="SFE73978.1"/>
    </source>
</evidence>
<comment type="catalytic activity">
    <reaction evidence="8">
        <text>N(2)-formyl-N(1)-(5-phospho-beta-D-ribosyl)glycinamide + L-glutamine + ATP + H2O = 2-formamido-N(1)-(5-O-phospho-beta-D-ribosyl)acetamidine + L-glutamate + ADP + phosphate + H(+)</text>
        <dbReference type="Rhea" id="RHEA:17129"/>
        <dbReference type="ChEBI" id="CHEBI:15377"/>
        <dbReference type="ChEBI" id="CHEBI:15378"/>
        <dbReference type="ChEBI" id="CHEBI:29985"/>
        <dbReference type="ChEBI" id="CHEBI:30616"/>
        <dbReference type="ChEBI" id="CHEBI:43474"/>
        <dbReference type="ChEBI" id="CHEBI:58359"/>
        <dbReference type="ChEBI" id="CHEBI:147286"/>
        <dbReference type="ChEBI" id="CHEBI:147287"/>
        <dbReference type="ChEBI" id="CHEBI:456216"/>
        <dbReference type="EC" id="6.3.5.3"/>
    </reaction>
</comment>
<dbReference type="InterPro" id="IPR010075">
    <property type="entry name" value="PRibForGlyAmidine_synth_PurQ"/>
</dbReference>
<dbReference type="PANTHER" id="PTHR47552:SF1">
    <property type="entry name" value="PHOSPHORIBOSYLFORMYLGLYCINAMIDINE SYNTHASE SUBUNIT PURQ"/>
    <property type="match status" value="1"/>
</dbReference>
<comment type="subunit">
    <text evidence="8">Part of the FGAM synthase complex composed of 1 PurL, 1 PurQ and 2 PurS subunits.</text>
</comment>
<comment type="catalytic activity">
    <reaction evidence="8">
        <text>L-glutamine + H2O = L-glutamate + NH4(+)</text>
        <dbReference type="Rhea" id="RHEA:15889"/>
        <dbReference type="ChEBI" id="CHEBI:15377"/>
        <dbReference type="ChEBI" id="CHEBI:28938"/>
        <dbReference type="ChEBI" id="CHEBI:29985"/>
        <dbReference type="ChEBI" id="CHEBI:58359"/>
        <dbReference type="EC" id="3.5.1.2"/>
    </reaction>
</comment>
<dbReference type="FunFam" id="3.40.50.880:FF:000019">
    <property type="entry name" value="Phosphoribosylformylglycinamidine synthase subunit PurQ"/>
    <property type="match status" value="1"/>
</dbReference>